<feature type="domain" description="Lipoyl-binding" evidence="1">
    <location>
        <begin position="58"/>
        <end position="131"/>
    </location>
</feature>
<dbReference type="EMBL" id="JACAQB010000026">
    <property type="protein sequence ID" value="NWB99759.1"/>
    <property type="molecule type" value="Genomic_DNA"/>
</dbReference>
<sequence length="136" mass="14200">MKIDVIQALVRRLENTGITECEYQVGDVSLVLKFAASGIGVATAQAAQALLQDDTQVVVTAPRAGYFHAAHPLENTVLAAPGDAVGKGQTLGFIAIGELLDPVIAPTKGTLIEQQIPDGTLVGYGTPLFHLKVPGR</sequence>
<dbReference type="AlphaFoldDB" id="A0A7Y7XHI7"/>
<evidence type="ECO:0000259" key="1">
    <source>
        <dbReference type="Pfam" id="PF00364"/>
    </source>
</evidence>
<gene>
    <name evidence="2" type="ORF">HX882_28205</name>
</gene>
<accession>A0A7Y7XHI7</accession>
<dbReference type="InterPro" id="IPR011053">
    <property type="entry name" value="Single_hybrid_motif"/>
</dbReference>
<organism evidence="2 3">
    <name type="scientific">Pseudomonas gingeri</name>
    <dbReference type="NCBI Taxonomy" id="117681"/>
    <lineage>
        <taxon>Bacteria</taxon>
        <taxon>Pseudomonadati</taxon>
        <taxon>Pseudomonadota</taxon>
        <taxon>Gammaproteobacteria</taxon>
        <taxon>Pseudomonadales</taxon>
        <taxon>Pseudomonadaceae</taxon>
        <taxon>Pseudomonas</taxon>
    </lineage>
</organism>
<evidence type="ECO:0000313" key="3">
    <source>
        <dbReference type="Proteomes" id="UP000539985"/>
    </source>
</evidence>
<dbReference type="InterPro" id="IPR000089">
    <property type="entry name" value="Biotin_lipoyl"/>
</dbReference>
<proteinExistence type="predicted"/>
<dbReference type="Proteomes" id="UP000539985">
    <property type="component" value="Unassembled WGS sequence"/>
</dbReference>
<reference evidence="2 3" key="1">
    <citation type="submission" date="2020-04" db="EMBL/GenBank/DDBJ databases">
        <title>Molecular characterization of pseudomonads from Agaricus bisporus reveal novel blotch 2 pathogens in Western Europe.</title>
        <authorList>
            <person name="Taparia T."/>
            <person name="Krijger M."/>
            <person name="Haynes E."/>
            <person name="Elpinstone J.G."/>
            <person name="Noble R."/>
            <person name="Van Der Wolf J."/>
        </authorList>
    </citation>
    <scope>NUCLEOTIDE SEQUENCE [LARGE SCALE GENOMIC DNA]</scope>
    <source>
        <strain evidence="2 3">H7001</strain>
    </source>
</reference>
<name>A0A7Y7XHI7_9PSED</name>
<dbReference type="SUPFAM" id="SSF51230">
    <property type="entry name" value="Single hybrid motif"/>
    <property type="match status" value="1"/>
</dbReference>
<protein>
    <recommendedName>
        <fullName evidence="1">Lipoyl-binding domain-containing protein</fullName>
    </recommendedName>
</protein>
<comment type="caution">
    <text evidence="2">The sequence shown here is derived from an EMBL/GenBank/DDBJ whole genome shotgun (WGS) entry which is preliminary data.</text>
</comment>
<evidence type="ECO:0000313" key="2">
    <source>
        <dbReference type="EMBL" id="NWB99759.1"/>
    </source>
</evidence>
<dbReference type="RefSeq" id="WP_177105316.1">
    <property type="nucleotide sequence ID" value="NZ_JACAQB010000026.1"/>
</dbReference>
<dbReference type="Gene3D" id="2.40.50.100">
    <property type="match status" value="1"/>
</dbReference>
<dbReference type="Pfam" id="PF00364">
    <property type="entry name" value="Biotin_lipoyl"/>
    <property type="match status" value="1"/>
</dbReference>